<proteinExistence type="predicted"/>
<name>A0A2K8NRN6_9MOLU</name>
<organism evidence="1 2">
    <name type="scientific">Entomoplasma freundtii</name>
    <dbReference type="NCBI Taxonomy" id="74700"/>
    <lineage>
        <taxon>Bacteria</taxon>
        <taxon>Bacillati</taxon>
        <taxon>Mycoplasmatota</taxon>
        <taxon>Mollicutes</taxon>
        <taxon>Entomoplasmatales</taxon>
        <taxon>Entomoplasmataceae</taxon>
        <taxon>Entomoplasma</taxon>
    </lineage>
</organism>
<dbReference type="RefSeq" id="WP_100609464.1">
    <property type="nucleotide sequence ID" value="NZ_CP024962.1"/>
</dbReference>
<accession>A0A2K8NRN6</accession>
<evidence type="ECO:0000313" key="2">
    <source>
        <dbReference type="Proteomes" id="UP000232222"/>
    </source>
</evidence>
<dbReference type="EMBL" id="CP024962">
    <property type="protein sequence ID" value="ATZ16469.1"/>
    <property type="molecule type" value="Genomic_DNA"/>
</dbReference>
<gene>
    <name evidence="1" type="ORF">EFREU_v1c04430</name>
</gene>
<dbReference type="AlphaFoldDB" id="A0A2K8NRN6"/>
<sequence length="303" mass="36022">MAIKKIISCLSGIILCGNTTAITIGKEYSYKLIYSEDLTHLNLIENKYFSNEMLKAQLEYNKFNGRLKEEEHYLNFLQNNEENEENKESPFWGPVLDEEVFHESYTFQNTLFENRTNHDVKSPEMRIHYKNYSEKIRLSSVNSLSSPIEFIYNNKKIFAAANNIYDNNWTLKDEDLEEGIPSYTISSQRCVYSEIKIDKTIIYRQRFLYIPIENDQIFQKIIDDSGKKYSLTPRQLNNFLDNSINSEANFSYYLGNEEFFQSRKLIDDSSYFKESLIWVAWKFEEWETKIEGQTNFFVNKEIK</sequence>
<protein>
    <submittedName>
        <fullName evidence="1">Uncharacterized protein</fullName>
    </submittedName>
</protein>
<dbReference type="Proteomes" id="UP000232222">
    <property type="component" value="Chromosome"/>
</dbReference>
<reference evidence="1 2" key="1">
    <citation type="submission" date="2017-11" db="EMBL/GenBank/DDBJ databases">
        <title>Genome sequence of Entomoplasma freundtii BARC 318 (ATCC 51999).</title>
        <authorList>
            <person name="Lo W.-S."/>
            <person name="Gasparich G.E."/>
            <person name="Kuo C.-H."/>
        </authorList>
    </citation>
    <scope>NUCLEOTIDE SEQUENCE [LARGE SCALE GENOMIC DNA]</scope>
    <source>
        <strain evidence="1 2">BARC 318</strain>
    </source>
</reference>
<dbReference type="KEGG" id="efr:EFREU_v1c04430"/>
<keyword evidence="2" id="KW-1185">Reference proteome</keyword>
<evidence type="ECO:0000313" key="1">
    <source>
        <dbReference type="EMBL" id="ATZ16469.1"/>
    </source>
</evidence>